<comment type="caution">
    <text evidence="2">The sequence shown here is derived from an EMBL/GenBank/DDBJ whole genome shotgun (WGS) entry which is preliminary data.</text>
</comment>
<keyword evidence="3" id="KW-1185">Reference proteome</keyword>
<sequence>MTTLASPNPFDFLAHPPPPRAPTPTVRIISRRRSSTVTAISAWVAGVLPGSPPPVSPPTSSTFSRRPSLFGLPRTARQYSKSFISFADTPDPNLRAPTYACTVVPLPITPHPSVPSQFSFHTKREYDSGPDEMKLPPLSAMRLRNTSTQVVSDSRSPTVPKKKGFMRFLQSRPRSRSAHSRKALPLPPSSPTTVAFRIAHQKRALYAQCGALPLPLESEVAVMQFMDGGSRADAVARLGATYKDASGVIYTDEAEARECLPLLLSVENDVEDVNLPDGLPSARSGAEEGFTVTSLTSSLSKTSLPLPTPAQDPPTQTIVAASSPLALLSIPARGGGDSAPGYLHTSPPSLPLPFGGLGSKTQLAQPVEAAASRGKRRRRPAPLTLNLPAHAVGFEDSFSPCVVVEAPSPTTR</sequence>
<feature type="region of interest" description="Disordered" evidence="1">
    <location>
        <begin position="1"/>
        <end position="22"/>
    </location>
</feature>
<feature type="region of interest" description="Disordered" evidence="1">
    <location>
        <begin position="170"/>
        <end position="191"/>
    </location>
</feature>
<name>A0A9P5MNS3_9AGAM</name>
<dbReference type="EMBL" id="WHVB01000033">
    <property type="protein sequence ID" value="KAF8468120.1"/>
    <property type="molecule type" value="Genomic_DNA"/>
</dbReference>
<protein>
    <submittedName>
        <fullName evidence="2">Uncharacterized protein</fullName>
    </submittedName>
</protein>
<evidence type="ECO:0000313" key="3">
    <source>
        <dbReference type="Proteomes" id="UP000759537"/>
    </source>
</evidence>
<organism evidence="2 3">
    <name type="scientific">Russula ochroleuca</name>
    <dbReference type="NCBI Taxonomy" id="152965"/>
    <lineage>
        <taxon>Eukaryota</taxon>
        <taxon>Fungi</taxon>
        <taxon>Dikarya</taxon>
        <taxon>Basidiomycota</taxon>
        <taxon>Agaricomycotina</taxon>
        <taxon>Agaricomycetes</taxon>
        <taxon>Russulales</taxon>
        <taxon>Russulaceae</taxon>
        <taxon>Russula</taxon>
    </lineage>
</organism>
<evidence type="ECO:0000256" key="1">
    <source>
        <dbReference type="SAM" id="MobiDB-lite"/>
    </source>
</evidence>
<reference evidence="2" key="2">
    <citation type="journal article" date="2020" name="Nat. Commun.">
        <title>Large-scale genome sequencing of mycorrhizal fungi provides insights into the early evolution of symbiotic traits.</title>
        <authorList>
            <person name="Miyauchi S."/>
            <person name="Kiss E."/>
            <person name="Kuo A."/>
            <person name="Drula E."/>
            <person name="Kohler A."/>
            <person name="Sanchez-Garcia M."/>
            <person name="Morin E."/>
            <person name="Andreopoulos B."/>
            <person name="Barry K.W."/>
            <person name="Bonito G."/>
            <person name="Buee M."/>
            <person name="Carver A."/>
            <person name="Chen C."/>
            <person name="Cichocki N."/>
            <person name="Clum A."/>
            <person name="Culley D."/>
            <person name="Crous P.W."/>
            <person name="Fauchery L."/>
            <person name="Girlanda M."/>
            <person name="Hayes R.D."/>
            <person name="Keri Z."/>
            <person name="LaButti K."/>
            <person name="Lipzen A."/>
            <person name="Lombard V."/>
            <person name="Magnuson J."/>
            <person name="Maillard F."/>
            <person name="Murat C."/>
            <person name="Nolan M."/>
            <person name="Ohm R.A."/>
            <person name="Pangilinan J."/>
            <person name="Pereira M.F."/>
            <person name="Perotto S."/>
            <person name="Peter M."/>
            <person name="Pfister S."/>
            <person name="Riley R."/>
            <person name="Sitrit Y."/>
            <person name="Stielow J.B."/>
            <person name="Szollosi G."/>
            <person name="Zifcakova L."/>
            <person name="Stursova M."/>
            <person name="Spatafora J.W."/>
            <person name="Tedersoo L."/>
            <person name="Vaario L.M."/>
            <person name="Yamada A."/>
            <person name="Yan M."/>
            <person name="Wang P."/>
            <person name="Xu J."/>
            <person name="Bruns T."/>
            <person name="Baldrian P."/>
            <person name="Vilgalys R."/>
            <person name="Dunand C."/>
            <person name="Henrissat B."/>
            <person name="Grigoriev I.V."/>
            <person name="Hibbett D."/>
            <person name="Nagy L.G."/>
            <person name="Martin F.M."/>
        </authorList>
    </citation>
    <scope>NUCLEOTIDE SEQUENCE</scope>
    <source>
        <strain evidence="2">Prilba</strain>
    </source>
</reference>
<accession>A0A9P5MNS3</accession>
<gene>
    <name evidence="2" type="ORF">DFH94DRAFT_287015</name>
</gene>
<proteinExistence type="predicted"/>
<feature type="compositionally biased region" description="Basic residues" evidence="1">
    <location>
        <begin position="173"/>
        <end position="182"/>
    </location>
</feature>
<dbReference type="AlphaFoldDB" id="A0A9P5MNS3"/>
<evidence type="ECO:0000313" key="2">
    <source>
        <dbReference type="EMBL" id="KAF8468120.1"/>
    </source>
</evidence>
<dbReference type="OrthoDB" id="3233731at2759"/>
<dbReference type="Proteomes" id="UP000759537">
    <property type="component" value="Unassembled WGS sequence"/>
</dbReference>
<reference evidence="2" key="1">
    <citation type="submission" date="2019-10" db="EMBL/GenBank/DDBJ databases">
        <authorList>
            <consortium name="DOE Joint Genome Institute"/>
            <person name="Kuo A."/>
            <person name="Miyauchi S."/>
            <person name="Kiss E."/>
            <person name="Drula E."/>
            <person name="Kohler A."/>
            <person name="Sanchez-Garcia M."/>
            <person name="Andreopoulos B."/>
            <person name="Barry K.W."/>
            <person name="Bonito G."/>
            <person name="Buee M."/>
            <person name="Carver A."/>
            <person name="Chen C."/>
            <person name="Cichocki N."/>
            <person name="Clum A."/>
            <person name="Culley D."/>
            <person name="Crous P.W."/>
            <person name="Fauchery L."/>
            <person name="Girlanda M."/>
            <person name="Hayes R."/>
            <person name="Keri Z."/>
            <person name="LaButti K."/>
            <person name="Lipzen A."/>
            <person name="Lombard V."/>
            <person name="Magnuson J."/>
            <person name="Maillard F."/>
            <person name="Morin E."/>
            <person name="Murat C."/>
            <person name="Nolan M."/>
            <person name="Ohm R."/>
            <person name="Pangilinan J."/>
            <person name="Pereira M."/>
            <person name="Perotto S."/>
            <person name="Peter M."/>
            <person name="Riley R."/>
            <person name="Sitrit Y."/>
            <person name="Stielow B."/>
            <person name="Szollosi G."/>
            <person name="Zifcakova L."/>
            <person name="Stursova M."/>
            <person name="Spatafora J.W."/>
            <person name="Tedersoo L."/>
            <person name="Vaario L.-M."/>
            <person name="Yamada A."/>
            <person name="Yan M."/>
            <person name="Wang P."/>
            <person name="Xu J."/>
            <person name="Bruns T."/>
            <person name="Baldrian P."/>
            <person name="Vilgalys R."/>
            <person name="Henrissat B."/>
            <person name="Grigoriev I.V."/>
            <person name="Hibbett D."/>
            <person name="Nagy L.G."/>
            <person name="Martin F.M."/>
        </authorList>
    </citation>
    <scope>NUCLEOTIDE SEQUENCE</scope>
    <source>
        <strain evidence="2">Prilba</strain>
    </source>
</reference>